<dbReference type="EMBL" id="VAUP01000015">
    <property type="protein sequence ID" value="TLX43736.1"/>
    <property type="molecule type" value="Genomic_DNA"/>
</dbReference>
<reference evidence="7 8" key="1">
    <citation type="submission" date="2019-05" db="EMBL/GenBank/DDBJ databases">
        <authorList>
            <person name="Zhou X."/>
        </authorList>
    </citation>
    <scope>NUCLEOTIDE SEQUENCE [LARGE SCALE GENOMIC DNA]</scope>
    <source>
        <strain evidence="7 8">DSM 432</strain>
    </source>
</reference>
<dbReference type="NCBIfam" id="NF009191">
    <property type="entry name" value="PRK12539.1"/>
    <property type="match status" value="1"/>
</dbReference>
<dbReference type="GeneID" id="95773095"/>
<keyword evidence="4" id="KW-0238">DNA-binding</keyword>
<evidence type="ECO:0000256" key="3">
    <source>
        <dbReference type="ARBA" id="ARBA00023082"/>
    </source>
</evidence>
<dbReference type="PANTHER" id="PTHR43133">
    <property type="entry name" value="RNA POLYMERASE ECF-TYPE SIGMA FACTO"/>
    <property type="match status" value="1"/>
</dbReference>
<dbReference type="PANTHER" id="PTHR43133:SF58">
    <property type="entry name" value="ECF RNA POLYMERASE SIGMA FACTOR SIGD"/>
    <property type="match status" value="1"/>
</dbReference>
<evidence type="ECO:0000256" key="5">
    <source>
        <dbReference type="ARBA" id="ARBA00023163"/>
    </source>
</evidence>
<dbReference type="AlphaFoldDB" id="A0A6C1KTE2"/>
<feature type="domain" description="RNA polymerase sigma-70 ECF-like HTH" evidence="6">
    <location>
        <begin position="9"/>
        <end position="166"/>
    </location>
</feature>
<comment type="caution">
    <text evidence="7">The sequence shown here is derived from an EMBL/GenBank/DDBJ whole genome shotgun (WGS) entry which is preliminary data.</text>
</comment>
<dbReference type="InterPro" id="IPR039425">
    <property type="entry name" value="RNA_pol_sigma-70-like"/>
</dbReference>
<evidence type="ECO:0000259" key="6">
    <source>
        <dbReference type="Pfam" id="PF07638"/>
    </source>
</evidence>
<proteinExistence type="inferred from homology"/>
<dbReference type="Pfam" id="PF07638">
    <property type="entry name" value="Sigma70_ECF"/>
    <property type="match status" value="1"/>
</dbReference>
<dbReference type="InterPro" id="IPR013324">
    <property type="entry name" value="RNA_pol_sigma_r3/r4-like"/>
</dbReference>
<evidence type="ECO:0000313" key="7">
    <source>
        <dbReference type="EMBL" id="TLX43736.1"/>
    </source>
</evidence>
<keyword evidence="5" id="KW-0804">Transcription</keyword>
<protein>
    <submittedName>
        <fullName evidence="7">Sigma-70 family RNA polymerase sigma factor</fullName>
    </submittedName>
</protein>
<dbReference type="SUPFAM" id="SSF88946">
    <property type="entry name" value="Sigma2 domain of RNA polymerase sigma factors"/>
    <property type="match status" value="1"/>
</dbReference>
<accession>A0A6C1KTE2</accession>
<dbReference type="GO" id="GO:0003677">
    <property type="term" value="F:DNA binding"/>
    <property type="evidence" value="ECO:0007669"/>
    <property type="project" value="UniProtKB-KW"/>
</dbReference>
<dbReference type="SUPFAM" id="SSF88659">
    <property type="entry name" value="Sigma3 and sigma4 domains of RNA polymerase sigma factors"/>
    <property type="match status" value="1"/>
</dbReference>
<gene>
    <name evidence="7" type="ORF">FBQ73_06420</name>
</gene>
<evidence type="ECO:0000313" key="8">
    <source>
        <dbReference type="Proteomes" id="UP000305131"/>
    </source>
</evidence>
<keyword evidence="3" id="KW-0731">Sigma factor</keyword>
<dbReference type="GO" id="GO:0016987">
    <property type="term" value="F:sigma factor activity"/>
    <property type="evidence" value="ECO:0007669"/>
    <property type="project" value="UniProtKB-KW"/>
</dbReference>
<dbReference type="InterPro" id="IPR014284">
    <property type="entry name" value="RNA_pol_sigma-70_dom"/>
</dbReference>
<sequence length="185" mass="20573">MTSPEPDLEALMRASQSGDAAAHRALLNHVSGRLRSYFRNRLRRAGAGTDEAEDLVQDTLLVLHTKRHTYDGSSPVLAWTYGIARYKLIDYLRANARALRHIQIDEVDDLADEHDAFSAVDTSRELHKALATLPRHFRLPIEYVKIEGLSIAEAAARIGMSDAAVKIGIHRGMKRLAVVLSEARP</sequence>
<dbReference type="Gene3D" id="1.10.1740.10">
    <property type="match status" value="1"/>
</dbReference>
<dbReference type="NCBIfam" id="TIGR02937">
    <property type="entry name" value="sigma70-ECF"/>
    <property type="match status" value="1"/>
</dbReference>
<keyword evidence="2" id="KW-0805">Transcription regulation</keyword>
<name>A0A6C1KTE2_XANAU</name>
<dbReference type="InterPro" id="IPR013325">
    <property type="entry name" value="RNA_pol_sigma_r2"/>
</dbReference>
<organism evidence="7 8">
    <name type="scientific">Xanthobacter autotrophicus</name>
    <dbReference type="NCBI Taxonomy" id="280"/>
    <lineage>
        <taxon>Bacteria</taxon>
        <taxon>Pseudomonadati</taxon>
        <taxon>Pseudomonadota</taxon>
        <taxon>Alphaproteobacteria</taxon>
        <taxon>Hyphomicrobiales</taxon>
        <taxon>Xanthobacteraceae</taxon>
        <taxon>Xanthobacter</taxon>
    </lineage>
</organism>
<dbReference type="GO" id="GO:0006352">
    <property type="term" value="P:DNA-templated transcription initiation"/>
    <property type="evidence" value="ECO:0007669"/>
    <property type="project" value="InterPro"/>
</dbReference>
<evidence type="ECO:0000256" key="1">
    <source>
        <dbReference type="ARBA" id="ARBA00010641"/>
    </source>
</evidence>
<evidence type="ECO:0000256" key="2">
    <source>
        <dbReference type="ARBA" id="ARBA00023015"/>
    </source>
</evidence>
<dbReference type="Gene3D" id="1.10.10.10">
    <property type="entry name" value="Winged helix-like DNA-binding domain superfamily/Winged helix DNA-binding domain"/>
    <property type="match status" value="1"/>
</dbReference>
<dbReference type="RefSeq" id="WP_138398645.1">
    <property type="nucleotide sequence ID" value="NZ_JBAFVI010000001.1"/>
</dbReference>
<dbReference type="OrthoDB" id="7041663at2"/>
<evidence type="ECO:0000256" key="4">
    <source>
        <dbReference type="ARBA" id="ARBA00023125"/>
    </source>
</evidence>
<comment type="similarity">
    <text evidence="1">Belongs to the sigma-70 factor family. ECF subfamily.</text>
</comment>
<dbReference type="Proteomes" id="UP000305131">
    <property type="component" value="Unassembled WGS sequence"/>
</dbReference>
<dbReference type="InterPro" id="IPR053812">
    <property type="entry name" value="HTH_Sigma70_ECF-like"/>
</dbReference>
<dbReference type="InterPro" id="IPR036388">
    <property type="entry name" value="WH-like_DNA-bd_sf"/>
</dbReference>